<dbReference type="RefSeq" id="WP_126692753.1">
    <property type="nucleotide sequence ID" value="NZ_RXOF01000004.1"/>
</dbReference>
<accession>A0A3S0H647</accession>
<gene>
    <name evidence="1" type="ORF">EJV47_08620</name>
</gene>
<dbReference type="AlphaFoldDB" id="A0A3S0H647"/>
<organism evidence="1 2">
    <name type="scientific">Hymenobacter gummosus</name>
    <dbReference type="NCBI Taxonomy" id="1776032"/>
    <lineage>
        <taxon>Bacteria</taxon>
        <taxon>Pseudomonadati</taxon>
        <taxon>Bacteroidota</taxon>
        <taxon>Cytophagia</taxon>
        <taxon>Cytophagales</taxon>
        <taxon>Hymenobacteraceae</taxon>
        <taxon>Hymenobacter</taxon>
    </lineage>
</organism>
<evidence type="ECO:0000313" key="2">
    <source>
        <dbReference type="Proteomes" id="UP000282184"/>
    </source>
</evidence>
<protein>
    <submittedName>
        <fullName evidence="1">Uncharacterized protein</fullName>
    </submittedName>
</protein>
<keyword evidence="2" id="KW-1185">Reference proteome</keyword>
<sequence>MALPKKQGLRKLQVGTTGYYWKLRNERNGEMTITIGEVANPNCRLTVHTNWYDPWLMLGDRTGQRWTTGIITPALVRQAINYALSQQWGEEGNRNWVLNYQNETFSIRPPFTNSI</sequence>
<evidence type="ECO:0000313" key="1">
    <source>
        <dbReference type="EMBL" id="RTQ50686.1"/>
    </source>
</evidence>
<reference evidence="1 2" key="1">
    <citation type="submission" date="2018-12" db="EMBL/GenBank/DDBJ databases">
        <title>Hymenobacter gummosus sp. nov., isolated from a spring.</title>
        <authorList>
            <person name="Nie L."/>
        </authorList>
    </citation>
    <scope>NUCLEOTIDE SEQUENCE [LARGE SCALE GENOMIC DNA]</scope>
    <source>
        <strain evidence="1 2">KCTC 52166</strain>
    </source>
</reference>
<dbReference type="Proteomes" id="UP000282184">
    <property type="component" value="Unassembled WGS sequence"/>
</dbReference>
<comment type="caution">
    <text evidence="1">The sequence shown here is derived from an EMBL/GenBank/DDBJ whole genome shotgun (WGS) entry which is preliminary data.</text>
</comment>
<name>A0A3S0H647_9BACT</name>
<proteinExistence type="predicted"/>
<dbReference type="EMBL" id="RXOF01000004">
    <property type="protein sequence ID" value="RTQ50686.1"/>
    <property type="molecule type" value="Genomic_DNA"/>
</dbReference>